<proteinExistence type="predicted"/>
<feature type="compositionally biased region" description="Low complexity" evidence="1">
    <location>
        <begin position="346"/>
        <end position="357"/>
    </location>
</feature>
<reference evidence="2 3" key="1">
    <citation type="submission" date="2016-11" db="EMBL/GenBank/DDBJ databases">
        <title>The macronuclear genome of Stentor coeruleus: a giant cell with tiny introns.</title>
        <authorList>
            <person name="Slabodnick M."/>
            <person name="Ruby J.G."/>
            <person name="Reiff S.B."/>
            <person name="Swart E.C."/>
            <person name="Gosai S."/>
            <person name="Prabakaran S."/>
            <person name="Witkowska E."/>
            <person name="Larue G.E."/>
            <person name="Fisher S."/>
            <person name="Freeman R.M."/>
            <person name="Gunawardena J."/>
            <person name="Chu W."/>
            <person name="Stover N.A."/>
            <person name="Gregory B.D."/>
            <person name="Nowacki M."/>
            <person name="Derisi J."/>
            <person name="Roy S.W."/>
            <person name="Marshall W.F."/>
            <person name="Sood P."/>
        </authorList>
    </citation>
    <scope>NUCLEOTIDE SEQUENCE [LARGE SCALE GENOMIC DNA]</scope>
    <source>
        <strain evidence="2">WM001</strain>
    </source>
</reference>
<dbReference type="OrthoDB" id="437249at2759"/>
<dbReference type="PANTHER" id="PTHR38130">
    <property type="entry name" value="EF-HAND DOMAIN-CONTAINING PROTEIN"/>
    <property type="match status" value="1"/>
</dbReference>
<protein>
    <submittedName>
        <fullName evidence="2">Uncharacterized protein</fullName>
    </submittedName>
</protein>
<dbReference type="EMBL" id="MPUH01000264">
    <property type="protein sequence ID" value="OMJ84584.1"/>
    <property type="molecule type" value="Genomic_DNA"/>
</dbReference>
<evidence type="ECO:0000256" key="1">
    <source>
        <dbReference type="SAM" id="MobiDB-lite"/>
    </source>
</evidence>
<evidence type="ECO:0000313" key="2">
    <source>
        <dbReference type="EMBL" id="OMJ84584.1"/>
    </source>
</evidence>
<accession>A0A1R2C6C6</accession>
<evidence type="ECO:0000313" key="3">
    <source>
        <dbReference type="Proteomes" id="UP000187209"/>
    </source>
</evidence>
<name>A0A1R2C6C6_9CILI</name>
<comment type="caution">
    <text evidence="2">The sequence shown here is derived from an EMBL/GenBank/DDBJ whole genome shotgun (WGS) entry which is preliminary data.</text>
</comment>
<dbReference type="Proteomes" id="UP000187209">
    <property type="component" value="Unassembled WGS sequence"/>
</dbReference>
<keyword evidence="3" id="KW-1185">Reference proteome</keyword>
<feature type="compositionally biased region" description="Polar residues" evidence="1">
    <location>
        <begin position="8"/>
        <end position="22"/>
    </location>
</feature>
<sequence length="470" mass="53890">MLWPDSHTFPNRSDLMSLSTITPKDAPPKNKNFKQRQMGSLQTQDIIGAQPLLKGYQYLNKPEYINQTQDIEKAYPKQLHQKLRKPNLSLEITDIEGTKPKHFEFTTNRTTNPLNPVYKLPSYEIQASTPPKFIRDAIFSDDIEGSKPKKSNKWQSKDNISIKDIDGARAKPQRQMTKPDFMDPKDIISKGFVSKRSTNPLEPEYPARDEQGNIIKIGFIEGSKSKNIIKTTVPGHRRNLDCEDIEGSKPNTVGQGQFLNKNRNYKKKLVDISDIEGTAASSYKKGIQTKRFTNPLEPKYAWTTEDPDEKTVKYKENDKENSIPKDQEKNNKLFWGVTPNSSRNCSLPPSRPSTSRPDTCKNAHNTSFQRNTYKFYDEPLTNIEIQEEFNRNTEKFFANPHVKLNDKFLSVTNPHTIYRSKKDIPIVNSVQFTQNLRNFCGVSSKSCSRPSSSNSYYRFSLSRSEIGNPT</sequence>
<dbReference type="PANTHER" id="PTHR38130:SF1">
    <property type="entry name" value="EF-HAND DOMAIN-CONTAINING PROTEIN"/>
    <property type="match status" value="1"/>
</dbReference>
<feature type="region of interest" description="Disordered" evidence="1">
    <location>
        <begin position="1"/>
        <end position="36"/>
    </location>
</feature>
<dbReference type="AlphaFoldDB" id="A0A1R2C6C6"/>
<organism evidence="2 3">
    <name type="scientific">Stentor coeruleus</name>
    <dbReference type="NCBI Taxonomy" id="5963"/>
    <lineage>
        <taxon>Eukaryota</taxon>
        <taxon>Sar</taxon>
        <taxon>Alveolata</taxon>
        <taxon>Ciliophora</taxon>
        <taxon>Postciliodesmatophora</taxon>
        <taxon>Heterotrichea</taxon>
        <taxon>Heterotrichida</taxon>
        <taxon>Stentoridae</taxon>
        <taxon>Stentor</taxon>
    </lineage>
</organism>
<feature type="region of interest" description="Disordered" evidence="1">
    <location>
        <begin position="335"/>
        <end position="364"/>
    </location>
</feature>
<gene>
    <name evidence="2" type="ORF">SteCoe_14256</name>
</gene>